<feature type="transmembrane region" description="Helical" evidence="8">
    <location>
        <begin position="58"/>
        <end position="80"/>
    </location>
</feature>
<evidence type="ECO:0000256" key="4">
    <source>
        <dbReference type="ARBA" id="ARBA00022692"/>
    </source>
</evidence>
<evidence type="ECO:0000256" key="6">
    <source>
        <dbReference type="ARBA" id="ARBA00023136"/>
    </source>
</evidence>
<dbReference type="InterPro" id="IPR032816">
    <property type="entry name" value="VTT_dom"/>
</dbReference>
<dbReference type="Pfam" id="PF14067">
    <property type="entry name" value="LssY_C"/>
    <property type="match status" value="1"/>
</dbReference>
<evidence type="ECO:0000259" key="9">
    <source>
        <dbReference type="Pfam" id="PF09335"/>
    </source>
</evidence>
<feature type="transmembrane region" description="Helical" evidence="8">
    <location>
        <begin position="368"/>
        <end position="385"/>
    </location>
</feature>
<feature type="transmembrane region" description="Helical" evidence="8">
    <location>
        <begin position="141"/>
        <end position="159"/>
    </location>
</feature>
<evidence type="ECO:0000313" key="12">
    <source>
        <dbReference type="Proteomes" id="UP000282106"/>
    </source>
</evidence>
<dbReference type="RefSeq" id="WP_123212339.1">
    <property type="nucleotide sequence ID" value="NZ_RJVO01000006.1"/>
</dbReference>
<feature type="transmembrane region" description="Helical" evidence="8">
    <location>
        <begin position="417"/>
        <end position="436"/>
    </location>
</feature>
<feature type="transmembrane region" description="Helical" evidence="8">
    <location>
        <begin position="448"/>
        <end position="465"/>
    </location>
</feature>
<evidence type="ECO:0000256" key="3">
    <source>
        <dbReference type="ARBA" id="ARBA00022475"/>
    </source>
</evidence>
<evidence type="ECO:0000256" key="1">
    <source>
        <dbReference type="ARBA" id="ARBA00004651"/>
    </source>
</evidence>
<dbReference type="AlphaFoldDB" id="A0A3N0V7D8"/>
<feature type="transmembrane region" description="Helical" evidence="8">
    <location>
        <begin position="328"/>
        <end position="348"/>
    </location>
</feature>
<feature type="domain" description="LssY-like C-terminal" evidence="10">
    <location>
        <begin position="495"/>
        <end position="609"/>
    </location>
</feature>
<dbReference type="PANTHER" id="PTHR30353">
    <property type="entry name" value="INNER MEMBRANE PROTEIN DEDA-RELATED"/>
    <property type="match status" value="1"/>
</dbReference>
<feature type="transmembrane region" description="Helical" evidence="8">
    <location>
        <begin position="20"/>
        <end position="52"/>
    </location>
</feature>
<feature type="region of interest" description="Disordered" evidence="7">
    <location>
        <begin position="656"/>
        <end position="676"/>
    </location>
</feature>
<evidence type="ECO:0000256" key="8">
    <source>
        <dbReference type="SAM" id="Phobius"/>
    </source>
</evidence>
<feature type="transmembrane region" description="Helical" evidence="8">
    <location>
        <begin position="288"/>
        <end position="316"/>
    </location>
</feature>
<accession>A0A3N0V7D8</accession>
<feature type="transmembrane region" description="Helical" evidence="8">
    <location>
        <begin position="392"/>
        <end position="411"/>
    </location>
</feature>
<dbReference type="GO" id="GO:0005886">
    <property type="term" value="C:plasma membrane"/>
    <property type="evidence" value="ECO:0007669"/>
    <property type="project" value="UniProtKB-SubCell"/>
</dbReference>
<dbReference type="InterPro" id="IPR032818">
    <property type="entry name" value="DedA-like"/>
</dbReference>
<keyword evidence="5 8" id="KW-1133">Transmembrane helix</keyword>
<keyword evidence="12" id="KW-1185">Reference proteome</keyword>
<feature type="domain" description="VTT" evidence="9">
    <location>
        <begin position="39"/>
        <end position="162"/>
    </location>
</feature>
<name>A0A3N0V7D8_9GAMM</name>
<dbReference type="EMBL" id="RJVO01000006">
    <property type="protein sequence ID" value="ROH88717.1"/>
    <property type="molecule type" value="Genomic_DNA"/>
</dbReference>
<evidence type="ECO:0000256" key="7">
    <source>
        <dbReference type="SAM" id="MobiDB-lite"/>
    </source>
</evidence>
<dbReference type="Proteomes" id="UP000282106">
    <property type="component" value="Unassembled WGS sequence"/>
</dbReference>
<comment type="caution">
    <text evidence="11">The sequence shown here is derived from an EMBL/GenBank/DDBJ whole genome shotgun (WGS) entry which is preliminary data.</text>
</comment>
<organism evidence="11 12">
    <name type="scientific">Stagnimonas aquatica</name>
    <dbReference type="NCBI Taxonomy" id="2689987"/>
    <lineage>
        <taxon>Bacteria</taxon>
        <taxon>Pseudomonadati</taxon>
        <taxon>Pseudomonadota</taxon>
        <taxon>Gammaproteobacteria</taxon>
        <taxon>Nevskiales</taxon>
        <taxon>Nevskiaceae</taxon>
        <taxon>Stagnimonas</taxon>
    </lineage>
</organism>
<dbReference type="Pfam" id="PF09335">
    <property type="entry name" value="VTT_dom"/>
    <property type="match status" value="1"/>
</dbReference>
<proteinExistence type="inferred from homology"/>
<keyword evidence="3" id="KW-1003">Cell membrane</keyword>
<keyword evidence="6 8" id="KW-0472">Membrane</keyword>
<dbReference type="InParanoid" id="A0A3N0V7D8"/>
<dbReference type="PANTHER" id="PTHR30353:SF15">
    <property type="entry name" value="INNER MEMBRANE PROTEIN YABI"/>
    <property type="match status" value="1"/>
</dbReference>
<comment type="similarity">
    <text evidence="2">Belongs to the DedA family.</text>
</comment>
<feature type="transmembrane region" description="Helical" evidence="8">
    <location>
        <begin position="242"/>
        <end position="268"/>
    </location>
</feature>
<feature type="transmembrane region" description="Helical" evidence="8">
    <location>
        <begin position="179"/>
        <end position="197"/>
    </location>
</feature>
<evidence type="ECO:0000259" key="10">
    <source>
        <dbReference type="Pfam" id="PF14067"/>
    </source>
</evidence>
<keyword evidence="4 8" id="KW-0812">Transmembrane</keyword>
<sequence length="676" mass="72453">MTELAHQFLDWISANPGAALALLFFGSALDAIFIVGAFVPAGVLLFGVGALIGLDRLALWPSVLLAASGAVLGDALSFWLGRHYGEKLFEHRWLARYPDTLARSRRFFERHGGKGVMAARFLGPVRAITPALAGASRMPTWLFLLTDGCAAIVWAFAYLGPGIAFGASLELAAEVAGRLALLVVGLFLMALLAFALARGLVASLAKHAEHWLGRLLDYSRRHRRLGRFGAALADPYQPETPVLALLAVLLSLLGGLLLILCLGSALHAAPLWLDAATYQSLRELRSPWGVGLAALLVQLGDWRVYGAVGLVVLLGLAAGRQPRAVAHWLAAAGFGALLSFGMGLVPLLAPPHVYFQHPPTVPGAGRDLPLAITLYGFLAVVLTTGRPPLLRALVYGLAITLVGLLTLAQLYLGMVWLSQAVAVTLTGVVWVALLGLGYRRHRARPVPGGAFLLLVPVAICLAFVLRPPAPEGAVPPDAGLIEQRMPEDVWWQDGWQQLPMQRVDLAGRARQPFNLQWAAAPEAIRASLERSGWSAPPGLIGSHVLRWLSLATPMADLPLLPQAHAGRHQTLLMRRDGDANRQITLRLWASGVGTDSGHPIWLGMIDVQQRRRLLYLLNVPLTLPDTPDIPSLLLPLSGMDKRLVGPDLWLLRQTDAPAGAEGAAPPPPTVLPANPP</sequence>
<reference evidence="11 12" key="1">
    <citation type="submission" date="2018-10" db="EMBL/GenBank/DDBJ databases">
        <authorList>
            <person name="Chen W.-M."/>
        </authorList>
    </citation>
    <scope>NUCLEOTIDE SEQUENCE [LARGE SCALE GENOMIC DNA]</scope>
    <source>
        <strain evidence="11 12">THS-13</strain>
    </source>
</reference>
<gene>
    <name evidence="11" type="ORF">ED208_12935</name>
</gene>
<protein>
    <submittedName>
        <fullName evidence="11">Uncharacterized protein</fullName>
    </submittedName>
</protein>
<feature type="compositionally biased region" description="Pro residues" evidence="7">
    <location>
        <begin position="664"/>
        <end position="676"/>
    </location>
</feature>
<dbReference type="InterPro" id="IPR025902">
    <property type="entry name" value="LssY-like-C_dom"/>
</dbReference>
<comment type="subcellular location">
    <subcellularLocation>
        <location evidence="1">Cell membrane</location>
        <topology evidence="1">Multi-pass membrane protein</topology>
    </subcellularLocation>
</comment>
<evidence type="ECO:0000256" key="5">
    <source>
        <dbReference type="ARBA" id="ARBA00022989"/>
    </source>
</evidence>
<evidence type="ECO:0000313" key="11">
    <source>
        <dbReference type="EMBL" id="ROH88717.1"/>
    </source>
</evidence>
<evidence type="ECO:0000256" key="2">
    <source>
        <dbReference type="ARBA" id="ARBA00010792"/>
    </source>
</evidence>